<dbReference type="EMBL" id="VHSH01000003">
    <property type="protein sequence ID" value="TQV80741.1"/>
    <property type="molecule type" value="Genomic_DNA"/>
</dbReference>
<gene>
    <name evidence="1" type="ORF">FKG95_11345</name>
</gene>
<dbReference type="RefSeq" id="WP_142896455.1">
    <property type="nucleotide sequence ID" value="NZ_ML660054.1"/>
</dbReference>
<evidence type="ECO:0000313" key="2">
    <source>
        <dbReference type="Proteomes" id="UP000315252"/>
    </source>
</evidence>
<keyword evidence="2" id="KW-1185">Reference proteome</keyword>
<dbReference type="SUPFAM" id="SSF53187">
    <property type="entry name" value="Zn-dependent exopeptidases"/>
    <property type="match status" value="1"/>
</dbReference>
<reference evidence="1 2" key="1">
    <citation type="submission" date="2019-06" db="EMBL/GenBank/DDBJ databases">
        <title>Whole genome sequence for Rhodospirillaceae sp. R148.</title>
        <authorList>
            <person name="Wang G."/>
        </authorList>
    </citation>
    <scope>NUCLEOTIDE SEQUENCE [LARGE SCALE GENOMIC DNA]</scope>
    <source>
        <strain evidence="1 2">R148</strain>
    </source>
</reference>
<dbReference type="InterPro" id="IPR021259">
    <property type="entry name" value="DUF2817"/>
</dbReference>
<dbReference type="CDD" id="cd06233">
    <property type="entry name" value="M14-like"/>
    <property type="match status" value="1"/>
</dbReference>
<organism evidence="1 2">
    <name type="scientific">Denitrobaculum tricleocarpae</name>
    <dbReference type="NCBI Taxonomy" id="2591009"/>
    <lineage>
        <taxon>Bacteria</taxon>
        <taxon>Pseudomonadati</taxon>
        <taxon>Pseudomonadota</taxon>
        <taxon>Alphaproteobacteria</taxon>
        <taxon>Rhodospirillales</taxon>
        <taxon>Rhodospirillaceae</taxon>
        <taxon>Denitrobaculum</taxon>
    </lineage>
</organism>
<dbReference type="OrthoDB" id="4014363at2"/>
<dbReference type="Proteomes" id="UP000315252">
    <property type="component" value="Unassembled WGS sequence"/>
</dbReference>
<proteinExistence type="predicted"/>
<sequence length="367" mass="40932">METELQACFAPDYASARQRFLTHCRQLGLEVRSYQNPNLGPEGEELAADTAWIGDKDARNVIVTLSATHGVEGFCGSGAQLDWMRNKGPGSLPDGIAMLIVHAINPHGFAWLRRVTEEGCDLNRNWIDFDEPHPVNPGFEALRDVLLPPELSGPLFDAAEEKIARWRAEHGETAFHVARGGGQYSHPEGMFYGGNAPTWSRRTLESIMRDYDLPQRDQIAIIDYHTGLGPFGYGEPICGNQPHTPGHKRAKNWYGQSLTEPDLGTSSSVPKVGLSEYGWTGIVGDIHTYVALEYGTYSPDAGRAALRADHWLHARGDVDWQAEETRAIKKRLKNHYYPGTPDWQEMVIFRSRMILRQAIQGLMAANP</sequence>
<dbReference type="Gene3D" id="3.40.630.10">
    <property type="entry name" value="Zn peptidases"/>
    <property type="match status" value="1"/>
</dbReference>
<comment type="caution">
    <text evidence="1">The sequence shown here is derived from an EMBL/GenBank/DDBJ whole genome shotgun (WGS) entry which is preliminary data.</text>
</comment>
<name>A0A545TUA5_9PROT</name>
<accession>A0A545TUA5</accession>
<dbReference type="AlphaFoldDB" id="A0A545TUA5"/>
<evidence type="ECO:0000313" key="1">
    <source>
        <dbReference type="EMBL" id="TQV80741.1"/>
    </source>
</evidence>
<dbReference type="Pfam" id="PF10994">
    <property type="entry name" value="DUF2817"/>
    <property type="match status" value="1"/>
</dbReference>
<protein>
    <submittedName>
        <fullName evidence="1">DUF2817 domain-containing protein</fullName>
    </submittedName>
</protein>